<protein>
    <submittedName>
        <fullName evidence="2">Uncharacterized protein</fullName>
    </submittedName>
</protein>
<feature type="region of interest" description="Disordered" evidence="1">
    <location>
        <begin position="25"/>
        <end position="50"/>
    </location>
</feature>
<gene>
    <name evidence="2" type="ORF">R3P93_22475</name>
</gene>
<evidence type="ECO:0000256" key="1">
    <source>
        <dbReference type="SAM" id="MobiDB-lite"/>
    </source>
</evidence>
<name>A0ABU4D6I5_9NOCA</name>
<keyword evidence="3" id="KW-1185">Reference proteome</keyword>
<evidence type="ECO:0000313" key="3">
    <source>
        <dbReference type="Proteomes" id="UP001186104"/>
    </source>
</evidence>
<organism evidence="2 3">
    <name type="scientific">Rhodococcus cerastii</name>
    <dbReference type="NCBI Taxonomy" id="908616"/>
    <lineage>
        <taxon>Bacteria</taxon>
        <taxon>Bacillati</taxon>
        <taxon>Actinomycetota</taxon>
        <taxon>Actinomycetes</taxon>
        <taxon>Mycobacteriales</taxon>
        <taxon>Nocardiaceae</taxon>
        <taxon>Rhodococcus</taxon>
    </lineage>
</organism>
<dbReference type="RefSeq" id="WP_317534145.1">
    <property type="nucleotide sequence ID" value="NZ_JAWLKF010000018.1"/>
</dbReference>
<evidence type="ECO:0000313" key="2">
    <source>
        <dbReference type="EMBL" id="MDV6305340.1"/>
    </source>
</evidence>
<proteinExistence type="predicted"/>
<accession>A0ABU4D6I5</accession>
<dbReference type="Proteomes" id="UP001186104">
    <property type="component" value="Unassembled WGS sequence"/>
</dbReference>
<reference evidence="2 3" key="1">
    <citation type="submission" date="2023-10" db="EMBL/GenBank/DDBJ databases">
        <title>Development of a sustainable strategy for remediation of hydrocarbon-contaminated territories based on the waste exchange concept.</title>
        <authorList>
            <person name="Krivoruchko A."/>
        </authorList>
    </citation>
    <scope>NUCLEOTIDE SEQUENCE [LARGE SCALE GENOMIC DNA]</scope>
    <source>
        <strain evidence="2 3">IEGM 1327</strain>
    </source>
</reference>
<comment type="caution">
    <text evidence="2">The sequence shown here is derived from an EMBL/GenBank/DDBJ whole genome shotgun (WGS) entry which is preliminary data.</text>
</comment>
<dbReference type="EMBL" id="JAWLKF010000018">
    <property type="protein sequence ID" value="MDV6305340.1"/>
    <property type="molecule type" value="Genomic_DNA"/>
</dbReference>
<sequence length="50" mass="5965">MMDQPPLVPNVSEVRYAKEQLKLRKRADEERKRNLAAEQRRKALETKQSK</sequence>